<evidence type="ECO:0000313" key="2">
    <source>
        <dbReference type="EMBL" id="MCW6536898.1"/>
    </source>
</evidence>
<comment type="caution">
    <text evidence="2">The sequence shown here is derived from an EMBL/GenBank/DDBJ whole genome shotgun (WGS) entry which is preliminary data.</text>
</comment>
<accession>A0AA42CVS4</accession>
<evidence type="ECO:0000256" key="1">
    <source>
        <dbReference type="SAM" id="Coils"/>
    </source>
</evidence>
<keyword evidence="3" id="KW-1185">Reference proteome</keyword>
<proteinExistence type="predicted"/>
<sequence>MAINERIRGAWSKAKRYLDALAPVMDYDQLEEQERWIARLEERIAQIEARLPTATDRTAPPPMQT</sequence>
<reference evidence="2" key="1">
    <citation type="submission" date="2022-06" db="EMBL/GenBank/DDBJ databases">
        <title>Sphingomonas sp. nov. isolated from rhizosphere soil of tomato.</title>
        <authorList>
            <person name="Dong H."/>
            <person name="Gao R."/>
        </authorList>
    </citation>
    <scope>NUCLEOTIDE SEQUENCE</scope>
    <source>
        <strain evidence="2">MMSM24</strain>
    </source>
</reference>
<dbReference type="AlphaFoldDB" id="A0AA42CVS4"/>
<feature type="coiled-coil region" evidence="1">
    <location>
        <begin position="30"/>
        <end position="57"/>
    </location>
</feature>
<dbReference type="Proteomes" id="UP001165565">
    <property type="component" value="Unassembled WGS sequence"/>
</dbReference>
<name>A0AA42CVS4_9SPHN</name>
<dbReference type="EMBL" id="JANFAV010000017">
    <property type="protein sequence ID" value="MCW6536898.1"/>
    <property type="molecule type" value="Genomic_DNA"/>
</dbReference>
<protein>
    <submittedName>
        <fullName evidence="2">Uncharacterized protein</fullName>
    </submittedName>
</protein>
<organism evidence="2 3">
    <name type="scientific">Sphingomonas lycopersici</name>
    <dbReference type="NCBI Taxonomy" id="2951807"/>
    <lineage>
        <taxon>Bacteria</taxon>
        <taxon>Pseudomonadati</taxon>
        <taxon>Pseudomonadota</taxon>
        <taxon>Alphaproteobacteria</taxon>
        <taxon>Sphingomonadales</taxon>
        <taxon>Sphingomonadaceae</taxon>
        <taxon>Sphingomonas</taxon>
    </lineage>
</organism>
<evidence type="ECO:0000313" key="3">
    <source>
        <dbReference type="Proteomes" id="UP001165565"/>
    </source>
</evidence>
<gene>
    <name evidence="2" type="ORF">NEE01_19140</name>
</gene>
<dbReference type="RefSeq" id="WP_265270702.1">
    <property type="nucleotide sequence ID" value="NZ_JANFAV010000017.1"/>
</dbReference>
<keyword evidence="1" id="KW-0175">Coiled coil</keyword>